<dbReference type="Gene3D" id="3.40.50.1820">
    <property type="entry name" value="alpha/beta hydrolase"/>
    <property type="match status" value="1"/>
</dbReference>
<organism evidence="6 7">
    <name type="scientific">Galerina marginata (strain CBS 339.88)</name>
    <dbReference type="NCBI Taxonomy" id="685588"/>
    <lineage>
        <taxon>Eukaryota</taxon>
        <taxon>Fungi</taxon>
        <taxon>Dikarya</taxon>
        <taxon>Basidiomycota</taxon>
        <taxon>Agaricomycotina</taxon>
        <taxon>Agaricomycetes</taxon>
        <taxon>Agaricomycetidae</taxon>
        <taxon>Agaricales</taxon>
        <taxon>Agaricineae</taxon>
        <taxon>Strophariaceae</taxon>
        <taxon>Galerina</taxon>
    </lineage>
</organism>
<dbReference type="InterPro" id="IPR029058">
    <property type="entry name" value="AB_hydrolase_fold"/>
</dbReference>
<dbReference type="HOGENOM" id="CLU_019364_1_0_1"/>
<dbReference type="EMBL" id="KL142380">
    <property type="protein sequence ID" value="KDR75808.1"/>
    <property type="molecule type" value="Genomic_DNA"/>
</dbReference>
<evidence type="ECO:0000256" key="2">
    <source>
        <dbReference type="ARBA" id="ARBA00022801"/>
    </source>
</evidence>
<feature type="domain" description="Alpha/beta hydrolase fold-3" evidence="5">
    <location>
        <begin position="141"/>
        <end position="352"/>
    </location>
</feature>
<keyword evidence="4" id="KW-0472">Membrane</keyword>
<feature type="active site" evidence="3">
    <location>
        <position position="225"/>
    </location>
</feature>
<dbReference type="PANTHER" id="PTHR48081:SF26">
    <property type="entry name" value="ALPHA_BETA HYDROLASE FOLD-3 DOMAIN-CONTAINING PROTEIN"/>
    <property type="match status" value="1"/>
</dbReference>
<evidence type="ECO:0000256" key="3">
    <source>
        <dbReference type="PROSITE-ProRule" id="PRU10038"/>
    </source>
</evidence>
<protein>
    <recommendedName>
        <fullName evidence="5">Alpha/beta hydrolase fold-3 domain-containing protein</fullName>
    </recommendedName>
</protein>
<dbReference type="Pfam" id="PF07859">
    <property type="entry name" value="Abhydrolase_3"/>
    <property type="match status" value="1"/>
</dbReference>
<dbReference type="InterPro" id="IPR033140">
    <property type="entry name" value="Lipase_GDXG_put_SER_AS"/>
</dbReference>
<feature type="transmembrane region" description="Helical" evidence="4">
    <location>
        <begin position="12"/>
        <end position="33"/>
    </location>
</feature>
<evidence type="ECO:0000259" key="5">
    <source>
        <dbReference type="Pfam" id="PF07859"/>
    </source>
</evidence>
<dbReference type="SUPFAM" id="SSF53474">
    <property type="entry name" value="alpha/beta-Hydrolases"/>
    <property type="match status" value="1"/>
</dbReference>
<accession>A0A067T9X8</accession>
<evidence type="ECO:0000256" key="4">
    <source>
        <dbReference type="SAM" id="Phobius"/>
    </source>
</evidence>
<sequence>MPYAFRHQPLKGLFLTYQLITTLFVRFPLWVLLNIPRSWRPRKSWSLKRAVWVNLIRHVMTITGYTGPLRKLPNHLAIKPGPNVNGVWVGTANDLVTGDLKMWAKIAKVSSVRVPGYWLHKKGASTKVASAPQPGEKVIYNLHGGAYIRQSAHPSDATAQIAKGYLQHIDGVNRIFSIEYRLASSKPFKVEYPFPTQLLDALAGYNYLVNVIGYSPENIIISGDSAGANLAYALVRYLTEYQDSAEVNLPAAPGALILLSPWSDLGTTTESITNGSAKKFAVSDYIGPGGASFAKESFCGPHGLGFAETSPYISPASLHPNLIVDFKKFPRTFIVAGGAEVLYDSIKILKDRMIKDLGEGDGVEPDDGKVRYFEAPDGIHDYLVFIFHEPERTDTFKAINKWVAAAS</sequence>
<keyword evidence="4" id="KW-1133">Transmembrane helix</keyword>
<gene>
    <name evidence="6" type="ORF">GALMADRAFT_122117</name>
</gene>
<keyword evidence="7" id="KW-1185">Reference proteome</keyword>
<evidence type="ECO:0000313" key="6">
    <source>
        <dbReference type="EMBL" id="KDR75808.1"/>
    </source>
</evidence>
<dbReference type="InterPro" id="IPR013094">
    <property type="entry name" value="AB_hydrolase_3"/>
</dbReference>
<name>A0A067T9X8_GALM3</name>
<dbReference type="PROSITE" id="PS01174">
    <property type="entry name" value="LIPASE_GDXG_SER"/>
    <property type="match status" value="1"/>
</dbReference>
<dbReference type="AlphaFoldDB" id="A0A067T9X8"/>
<dbReference type="PANTHER" id="PTHR48081">
    <property type="entry name" value="AB HYDROLASE SUPERFAMILY PROTEIN C4A8.06C"/>
    <property type="match status" value="1"/>
</dbReference>
<dbReference type="InterPro" id="IPR050300">
    <property type="entry name" value="GDXG_lipolytic_enzyme"/>
</dbReference>
<proteinExistence type="inferred from homology"/>
<evidence type="ECO:0000313" key="7">
    <source>
        <dbReference type="Proteomes" id="UP000027222"/>
    </source>
</evidence>
<evidence type="ECO:0000256" key="1">
    <source>
        <dbReference type="ARBA" id="ARBA00010515"/>
    </source>
</evidence>
<dbReference type="STRING" id="685588.A0A067T9X8"/>
<dbReference type="Proteomes" id="UP000027222">
    <property type="component" value="Unassembled WGS sequence"/>
</dbReference>
<keyword evidence="4" id="KW-0812">Transmembrane</keyword>
<keyword evidence="2" id="KW-0378">Hydrolase</keyword>
<dbReference type="GO" id="GO:0016787">
    <property type="term" value="F:hydrolase activity"/>
    <property type="evidence" value="ECO:0007669"/>
    <property type="project" value="UniProtKB-KW"/>
</dbReference>
<reference evidence="7" key="1">
    <citation type="journal article" date="2014" name="Proc. Natl. Acad. Sci. U.S.A.">
        <title>Extensive sampling of basidiomycete genomes demonstrates inadequacy of the white-rot/brown-rot paradigm for wood decay fungi.</title>
        <authorList>
            <person name="Riley R."/>
            <person name="Salamov A.A."/>
            <person name="Brown D.W."/>
            <person name="Nagy L.G."/>
            <person name="Floudas D."/>
            <person name="Held B.W."/>
            <person name="Levasseur A."/>
            <person name="Lombard V."/>
            <person name="Morin E."/>
            <person name="Otillar R."/>
            <person name="Lindquist E.A."/>
            <person name="Sun H."/>
            <person name="LaButti K.M."/>
            <person name="Schmutz J."/>
            <person name="Jabbour D."/>
            <person name="Luo H."/>
            <person name="Baker S.E."/>
            <person name="Pisabarro A.G."/>
            <person name="Walton J.D."/>
            <person name="Blanchette R.A."/>
            <person name="Henrissat B."/>
            <person name="Martin F."/>
            <person name="Cullen D."/>
            <person name="Hibbett D.S."/>
            <person name="Grigoriev I.V."/>
        </authorList>
    </citation>
    <scope>NUCLEOTIDE SEQUENCE [LARGE SCALE GENOMIC DNA]</scope>
    <source>
        <strain evidence="7">CBS 339.88</strain>
    </source>
</reference>
<dbReference type="OrthoDB" id="2152029at2759"/>
<comment type="similarity">
    <text evidence="1">Belongs to the 'GDXG' lipolytic enzyme family.</text>
</comment>